<evidence type="ECO:0000256" key="5">
    <source>
        <dbReference type="SAM" id="MobiDB-lite"/>
    </source>
</evidence>
<sequence length="1103" mass="127094">MTTSKDKIQQFMESPLVSWVKTFDDTDTVDTVEDLADGLLLNKVMNTVNASNYNMSKVNRSVSSDPAARTQNLQLLVNRIKHFYLTDLQQLIITPLPKIGDISANPHLDSSLDELEKLLVLLLGCVVQCEGRGPLIERMTTMGIMQQQALVVYIKEMTDTTNYVCSIDWNDLGEISRNNLEGLCRTAYLHLQRVAKERDGHFEVLLDTMVERDYYKQVFESTDGGNESLPRENGLALPSTPVRSPSVNTELLDLKKKSRLTQEQLDHKSLQLSETREELERALAAVQKLQQERQEMAAEAKAARMYRDEIETLKVQSAKVEKLEADVKKYRQKAEDTEYLRKRIADLKQQNELMLETKSLLEQKAASLTARADMVDDLQTELASLRAQTESLAQEKEMSGEKEEELMARVTHLELDNKHCQEQIEELTTMLEAEREKSDVGSTGDASNLSFEMTEADLASKAKVLRLEKEARELEKTAEALRQSQAKSAELEKTNKKLYSQTHTDRKEIIKLREEVEVLRVKASRVDKLQVELNCLRERLEDSSRHQTKLKEFKTRSEAALQAKARLEDEVESLMTKLQQFDDIRDESASLKAQIESFTSKHSDDEKRIQELLEQNAQLVLEKERSGEELAVLQGQLEAERSRSSSGSQTTVTVVSPPRLSEAEMASKAKVQRLEKERREMEKTIEGFRKSQAKLAELEKTNKKLQEQTHADRREVIRLKEELLVYKTKAERLSSLQSAMRTQEHKLEDIDAAMKKITELKQQNALLSETKVLLQDEVSELHSRLERLNDVQAENSALKVRVESQETELKEEGQRMQTLLQQNVQLELDRDRRVTELDSMQAEVERLKRNQPLDEVPFSPAGRLFSEQDIALQTKVLHLEKDKRDLEQGLQLLRRSGERVEAESTSSKQKLTEQLHNYRKDVAKLKEELQRERAQMELLQLSRTKTSDTTQQDQRQAKQMQELEGRFNEAYSQSLSMKDERIQVLERRIDDLVSDNEQLKDEASLLKRQNERIQRKNSASNSPSTSFSRSYSPRELHRLREEAAKSRELGQAVGLLQQENHGLKADMEDARVYIERSEAPTRECRAEFRCWSSSTILWRRRRG</sequence>
<dbReference type="Pfam" id="PF19047">
    <property type="entry name" value="HOOK_N"/>
    <property type="match status" value="1"/>
</dbReference>
<protein>
    <submittedName>
        <fullName evidence="7">Protein Daple</fullName>
    </submittedName>
</protein>
<feature type="coiled-coil region" evidence="4">
    <location>
        <begin position="908"/>
        <end position="942"/>
    </location>
</feature>
<dbReference type="PANTHER" id="PTHR18947">
    <property type="entry name" value="HOOK PROTEINS"/>
    <property type="match status" value="1"/>
</dbReference>
<dbReference type="Proteomes" id="UP001174909">
    <property type="component" value="Unassembled WGS sequence"/>
</dbReference>
<feature type="compositionally biased region" description="Low complexity" evidence="5">
    <location>
        <begin position="1018"/>
        <end position="1031"/>
    </location>
</feature>
<evidence type="ECO:0000313" key="7">
    <source>
        <dbReference type="EMBL" id="CAI8055849.1"/>
    </source>
</evidence>
<dbReference type="SUPFAM" id="SSF116907">
    <property type="entry name" value="Hook domain"/>
    <property type="match status" value="1"/>
</dbReference>
<feature type="region of interest" description="Disordered" evidence="5">
    <location>
        <begin position="221"/>
        <end position="246"/>
    </location>
</feature>
<evidence type="ECO:0000256" key="1">
    <source>
        <dbReference type="ARBA" id="ARBA00004496"/>
    </source>
</evidence>
<dbReference type="GO" id="GO:0030705">
    <property type="term" value="P:cytoskeleton-dependent intracellular transport"/>
    <property type="evidence" value="ECO:0007669"/>
    <property type="project" value="InterPro"/>
</dbReference>
<evidence type="ECO:0000256" key="3">
    <source>
        <dbReference type="ARBA" id="ARBA00023054"/>
    </source>
</evidence>
<dbReference type="GO" id="GO:0031122">
    <property type="term" value="P:cytoplasmic microtubule organization"/>
    <property type="evidence" value="ECO:0007669"/>
    <property type="project" value="TreeGrafter"/>
</dbReference>
<dbReference type="PROSITE" id="PS50021">
    <property type="entry name" value="CH"/>
    <property type="match status" value="1"/>
</dbReference>
<keyword evidence="3 4" id="KW-0175">Coiled coil</keyword>
<accession>A0AA35TXZ1</accession>
<dbReference type="GO" id="GO:0005737">
    <property type="term" value="C:cytoplasm"/>
    <property type="evidence" value="ECO:0007669"/>
    <property type="project" value="UniProtKB-SubCell"/>
</dbReference>
<feature type="domain" description="Calponin-homology (CH)" evidence="6">
    <location>
        <begin position="10"/>
        <end position="126"/>
    </location>
</feature>
<feature type="region of interest" description="Disordered" evidence="5">
    <location>
        <begin position="1007"/>
        <end position="1035"/>
    </location>
</feature>
<feature type="coiled-coil region" evidence="4">
    <location>
        <begin position="660"/>
        <end position="850"/>
    </location>
</feature>
<gene>
    <name evidence="7" type="ORF">GBAR_LOCUS30457</name>
</gene>
<proteinExistence type="predicted"/>
<dbReference type="Gene3D" id="1.10.418.10">
    <property type="entry name" value="Calponin-like domain"/>
    <property type="match status" value="1"/>
</dbReference>
<comment type="caution">
    <text evidence="7">The sequence shown here is derived from an EMBL/GenBank/DDBJ whole genome shotgun (WGS) entry which is preliminary data.</text>
</comment>
<keyword evidence="8" id="KW-1185">Reference proteome</keyword>
<keyword evidence="2" id="KW-0963">Cytoplasm</keyword>
<dbReference type="GO" id="GO:0051959">
    <property type="term" value="F:dynein light intermediate chain binding"/>
    <property type="evidence" value="ECO:0007669"/>
    <property type="project" value="TreeGrafter"/>
</dbReference>
<evidence type="ECO:0000256" key="2">
    <source>
        <dbReference type="ARBA" id="ARBA00022490"/>
    </source>
</evidence>
<evidence type="ECO:0000256" key="4">
    <source>
        <dbReference type="SAM" id="Coils"/>
    </source>
</evidence>
<feature type="coiled-coil region" evidence="4">
    <location>
        <begin position="262"/>
        <end position="437"/>
    </location>
</feature>
<dbReference type="GO" id="GO:0008017">
    <property type="term" value="F:microtubule binding"/>
    <property type="evidence" value="ECO:0007669"/>
    <property type="project" value="TreeGrafter"/>
</dbReference>
<feature type="coiled-coil region" evidence="4">
    <location>
        <begin position="464"/>
        <end position="629"/>
    </location>
</feature>
<comment type="subcellular location">
    <subcellularLocation>
        <location evidence="1">Cytoplasm</location>
    </subcellularLocation>
</comment>
<evidence type="ECO:0000259" key="6">
    <source>
        <dbReference type="PROSITE" id="PS50021"/>
    </source>
</evidence>
<dbReference type="InterPro" id="IPR001715">
    <property type="entry name" value="CH_dom"/>
</dbReference>
<dbReference type="InterPro" id="IPR043936">
    <property type="entry name" value="HOOK_N"/>
</dbReference>
<dbReference type="AlphaFoldDB" id="A0AA35TXZ1"/>
<evidence type="ECO:0000313" key="8">
    <source>
        <dbReference type="Proteomes" id="UP001174909"/>
    </source>
</evidence>
<reference evidence="7" key="1">
    <citation type="submission" date="2023-03" db="EMBL/GenBank/DDBJ databases">
        <authorList>
            <person name="Steffen K."/>
            <person name="Cardenas P."/>
        </authorList>
    </citation>
    <scope>NUCLEOTIDE SEQUENCE</scope>
</reference>
<name>A0AA35TXZ1_GEOBA</name>
<dbReference type="PANTHER" id="PTHR18947:SF28">
    <property type="entry name" value="GIRDIN, ISOFORM A"/>
    <property type="match status" value="1"/>
</dbReference>
<dbReference type="EMBL" id="CASHTH010004313">
    <property type="protein sequence ID" value="CAI8055849.1"/>
    <property type="molecule type" value="Genomic_DNA"/>
</dbReference>
<dbReference type="GO" id="GO:0005813">
    <property type="term" value="C:centrosome"/>
    <property type="evidence" value="ECO:0007669"/>
    <property type="project" value="TreeGrafter"/>
</dbReference>
<dbReference type="InterPro" id="IPR036872">
    <property type="entry name" value="CH_dom_sf"/>
</dbReference>
<organism evidence="7 8">
    <name type="scientific">Geodia barretti</name>
    <name type="common">Barrett's horny sponge</name>
    <dbReference type="NCBI Taxonomy" id="519541"/>
    <lineage>
        <taxon>Eukaryota</taxon>
        <taxon>Metazoa</taxon>
        <taxon>Porifera</taxon>
        <taxon>Demospongiae</taxon>
        <taxon>Heteroscleromorpha</taxon>
        <taxon>Tetractinellida</taxon>
        <taxon>Astrophorina</taxon>
        <taxon>Geodiidae</taxon>
        <taxon>Geodia</taxon>
    </lineage>
</organism>